<keyword evidence="5 7" id="KW-0472">Membrane</keyword>
<dbReference type="AlphaFoldDB" id="A0A286GQC6"/>
<feature type="transmembrane region" description="Helical" evidence="7">
    <location>
        <begin position="243"/>
        <end position="262"/>
    </location>
</feature>
<evidence type="ECO:0000256" key="3">
    <source>
        <dbReference type="ARBA" id="ARBA00022692"/>
    </source>
</evidence>
<dbReference type="CDD" id="cd06581">
    <property type="entry name" value="TM_PBP1_LivM_like"/>
    <property type="match status" value="1"/>
</dbReference>
<evidence type="ECO:0000256" key="5">
    <source>
        <dbReference type="ARBA" id="ARBA00023136"/>
    </source>
</evidence>
<proteinExistence type="predicted"/>
<feature type="transmembrane region" description="Helical" evidence="7">
    <location>
        <begin position="274"/>
        <end position="304"/>
    </location>
</feature>
<feature type="transmembrane region" description="Helical" evidence="7">
    <location>
        <begin position="71"/>
        <end position="95"/>
    </location>
</feature>
<feature type="region of interest" description="Disordered" evidence="6">
    <location>
        <begin position="1"/>
        <end position="26"/>
    </location>
</feature>
<comment type="subcellular location">
    <subcellularLocation>
        <location evidence="1">Cell membrane</location>
        <topology evidence="1">Multi-pass membrane protein</topology>
    </subcellularLocation>
</comment>
<evidence type="ECO:0000256" key="4">
    <source>
        <dbReference type="ARBA" id="ARBA00022989"/>
    </source>
</evidence>
<feature type="transmembrane region" description="Helical" evidence="7">
    <location>
        <begin position="193"/>
        <end position="213"/>
    </location>
</feature>
<accession>A0A286GQC6</accession>
<dbReference type="GO" id="GO:0015658">
    <property type="term" value="F:branched-chain amino acid transmembrane transporter activity"/>
    <property type="evidence" value="ECO:0007669"/>
    <property type="project" value="InterPro"/>
</dbReference>
<evidence type="ECO:0000256" key="7">
    <source>
        <dbReference type="SAM" id="Phobius"/>
    </source>
</evidence>
<dbReference type="RefSeq" id="WP_097183386.1">
    <property type="nucleotide sequence ID" value="NZ_OCNK01000002.1"/>
</dbReference>
<protein>
    <submittedName>
        <fullName evidence="8">Amino acid/amide ABC transporter membrane protein 2, HAAT family</fullName>
    </submittedName>
</protein>
<feature type="transmembrane region" description="Helical" evidence="7">
    <location>
        <begin position="144"/>
        <end position="162"/>
    </location>
</feature>
<keyword evidence="2" id="KW-1003">Cell membrane</keyword>
<name>A0A286GQC6_9ACTN</name>
<dbReference type="EMBL" id="OCNK01000002">
    <property type="protein sequence ID" value="SOD97761.1"/>
    <property type="molecule type" value="Genomic_DNA"/>
</dbReference>
<feature type="transmembrane region" description="Helical" evidence="7">
    <location>
        <begin position="115"/>
        <end position="137"/>
    </location>
</feature>
<evidence type="ECO:0000313" key="9">
    <source>
        <dbReference type="Proteomes" id="UP000219482"/>
    </source>
</evidence>
<sequence length="367" mass="38157">MSGARTPAVVRPPAERDSEITVSTSHALPPAPRVGLRTAWWTAALAVVLLLAALAPASVISDFQFFQLNRVVTFAIAIGGLNLLLGWAGTISAGHGALFGIGAYTTAILVADHGVPWPLAVLASLVVGLVVGALLGLPALRLGGMNLGLITLAIALLLPPLLTRLDWLTGGPFGKTTPRVEAPPGLPFSSPQWLFLVNLVVLAVVFWLLSNMLRGRMGRALDAAASSRVMAAAHAIPTNRITVAVFAVSAAVAALGGALFHLTTRTSTPDSFTFLLSISLIAGAVVGGSRSFVGAIIGAAFVVFVPESLGGFVDPAAAGQWQQVVYAAALLLVIYFFPRGLAGLVRQARNRLVRRSSTNARSQEEQS</sequence>
<evidence type="ECO:0000313" key="8">
    <source>
        <dbReference type="EMBL" id="SOD97761.1"/>
    </source>
</evidence>
<dbReference type="GO" id="GO:0005886">
    <property type="term" value="C:plasma membrane"/>
    <property type="evidence" value="ECO:0007669"/>
    <property type="project" value="UniProtKB-SubCell"/>
</dbReference>
<dbReference type="Proteomes" id="UP000219482">
    <property type="component" value="Unassembled WGS sequence"/>
</dbReference>
<evidence type="ECO:0000256" key="2">
    <source>
        <dbReference type="ARBA" id="ARBA00022475"/>
    </source>
</evidence>
<dbReference type="OrthoDB" id="9814461at2"/>
<keyword evidence="9" id="KW-1185">Reference proteome</keyword>
<evidence type="ECO:0000256" key="6">
    <source>
        <dbReference type="SAM" id="MobiDB-lite"/>
    </source>
</evidence>
<dbReference type="PANTHER" id="PTHR30482:SF20">
    <property type="entry name" value="HIGH-AFFINITY BRANCHED-CHAIN AMINO ACID TRANSPORT SYSTEM PERMEASE PROTEIN LIVM"/>
    <property type="match status" value="1"/>
</dbReference>
<evidence type="ECO:0000256" key="1">
    <source>
        <dbReference type="ARBA" id="ARBA00004651"/>
    </source>
</evidence>
<feature type="transmembrane region" description="Helical" evidence="7">
    <location>
        <begin position="39"/>
        <end position="59"/>
    </location>
</feature>
<feature type="transmembrane region" description="Helical" evidence="7">
    <location>
        <begin position="324"/>
        <end position="345"/>
    </location>
</feature>
<organism evidence="8 9">
    <name type="scientific">Blastococcus haudaquaticus</name>
    <dbReference type="NCBI Taxonomy" id="1938745"/>
    <lineage>
        <taxon>Bacteria</taxon>
        <taxon>Bacillati</taxon>
        <taxon>Actinomycetota</taxon>
        <taxon>Actinomycetes</taxon>
        <taxon>Geodermatophilales</taxon>
        <taxon>Geodermatophilaceae</taxon>
        <taxon>Blastococcus</taxon>
    </lineage>
</organism>
<keyword evidence="4 7" id="KW-1133">Transmembrane helix</keyword>
<dbReference type="PANTHER" id="PTHR30482">
    <property type="entry name" value="HIGH-AFFINITY BRANCHED-CHAIN AMINO ACID TRANSPORT SYSTEM PERMEASE"/>
    <property type="match status" value="1"/>
</dbReference>
<reference evidence="9" key="1">
    <citation type="submission" date="2017-09" db="EMBL/GenBank/DDBJ databases">
        <authorList>
            <person name="Varghese N."/>
            <person name="Submissions S."/>
        </authorList>
    </citation>
    <scope>NUCLEOTIDE SEQUENCE [LARGE SCALE GENOMIC DNA]</scope>
    <source>
        <strain evidence="9">DSM 44270</strain>
    </source>
</reference>
<gene>
    <name evidence="8" type="ORF">SAMN06272739_1608</name>
</gene>
<keyword evidence="3 7" id="KW-0812">Transmembrane</keyword>
<dbReference type="InterPro" id="IPR043428">
    <property type="entry name" value="LivM-like"/>
</dbReference>
<dbReference type="Pfam" id="PF02653">
    <property type="entry name" value="BPD_transp_2"/>
    <property type="match status" value="1"/>
</dbReference>
<dbReference type="InterPro" id="IPR001851">
    <property type="entry name" value="ABC_transp_permease"/>
</dbReference>